<reference evidence="1 2" key="1">
    <citation type="submission" date="2015-06" db="EMBL/GenBank/DDBJ databases">
        <authorList>
            <person name="Xie B.-B."/>
            <person name="Rong J.-C."/>
            <person name="Qin Q.-L."/>
            <person name="Zhang Y.-Z."/>
        </authorList>
    </citation>
    <scope>NUCLEOTIDE SEQUENCE [LARGE SCALE GENOMIC DNA]</scope>
    <source>
        <strain evidence="1 2">KMM 3549</strain>
    </source>
</reference>
<proteinExistence type="predicted"/>
<dbReference type="Proteomes" id="UP000217258">
    <property type="component" value="Chromosome I"/>
</dbReference>
<protein>
    <submittedName>
        <fullName evidence="1">Uncharacterized protein</fullName>
    </submittedName>
</protein>
<dbReference type="EMBL" id="CP011030">
    <property type="protein sequence ID" value="ATC91423.1"/>
    <property type="molecule type" value="Genomic_DNA"/>
</dbReference>
<accession>A0ABN5C3D1</accession>
<evidence type="ECO:0000313" key="2">
    <source>
        <dbReference type="Proteomes" id="UP000217258"/>
    </source>
</evidence>
<sequence>MSLQTPSAGNIDGNTKAQCIKQRYLLKLGSSILVSQINEIPTK</sequence>
<gene>
    <name evidence="1" type="ORF">PISS_a2626</name>
</gene>
<evidence type="ECO:0000313" key="1">
    <source>
        <dbReference type="EMBL" id="ATC91423.1"/>
    </source>
</evidence>
<keyword evidence="2" id="KW-1185">Reference proteome</keyword>
<name>A0ABN5C3D1_9GAMM</name>
<organism evidence="1 2">
    <name type="scientific">Pseudoalteromonas issachenkonii</name>
    <dbReference type="NCBI Taxonomy" id="152297"/>
    <lineage>
        <taxon>Bacteria</taxon>
        <taxon>Pseudomonadati</taxon>
        <taxon>Pseudomonadota</taxon>
        <taxon>Gammaproteobacteria</taxon>
        <taxon>Alteromonadales</taxon>
        <taxon>Pseudoalteromonadaceae</taxon>
        <taxon>Pseudoalteromonas</taxon>
    </lineage>
</organism>